<dbReference type="Gene3D" id="3.30.450.20">
    <property type="entry name" value="PAS domain"/>
    <property type="match status" value="1"/>
</dbReference>
<feature type="transmembrane region" description="Helical" evidence="3">
    <location>
        <begin position="42"/>
        <end position="67"/>
    </location>
</feature>
<feature type="region of interest" description="Disordered" evidence="2">
    <location>
        <begin position="328"/>
        <end position="363"/>
    </location>
</feature>
<gene>
    <name evidence="5" type="ORF">XD82_0092</name>
</gene>
<keyword evidence="1" id="KW-0175">Coiled coil</keyword>
<keyword evidence="3" id="KW-0812">Transmembrane</keyword>
<dbReference type="InterPro" id="IPR000700">
    <property type="entry name" value="PAS-assoc_C"/>
</dbReference>
<feature type="compositionally biased region" description="Low complexity" evidence="2">
    <location>
        <begin position="336"/>
        <end position="347"/>
    </location>
</feature>
<dbReference type="EMBL" id="LGGD01000004">
    <property type="protein sequence ID" value="KUK63847.1"/>
    <property type="molecule type" value="Genomic_DNA"/>
</dbReference>
<accession>A0A117LRP5</accession>
<keyword evidence="3" id="KW-1133">Transmembrane helix</keyword>
<evidence type="ECO:0000313" key="5">
    <source>
        <dbReference type="EMBL" id="KUK63847.1"/>
    </source>
</evidence>
<name>A0A117LRP5_9EURY</name>
<feature type="domain" description="PAC" evidence="4">
    <location>
        <begin position="196"/>
        <end position="246"/>
    </location>
</feature>
<dbReference type="Proteomes" id="UP000054323">
    <property type="component" value="Unassembled WGS sequence"/>
</dbReference>
<dbReference type="PROSITE" id="PS50113">
    <property type="entry name" value="PAC"/>
    <property type="match status" value="1"/>
</dbReference>
<dbReference type="AlphaFoldDB" id="A0A117LRP5"/>
<dbReference type="InterPro" id="IPR035965">
    <property type="entry name" value="PAS-like_dom_sf"/>
</dbReference>
<keyword evidence="3" id="KW-0472">Membrane</keyword>
<dbReference type="InterPro" id="IPR000014">
    <property type="entry name" value="PAS"/>
</dbReference>
<protein>
    <submittedName>
        <fullName evidence="5">Putative PAS/PAC sensor protein</fullName>
    </submittedName>
</protein>
<feature type="coiled-coil region" evidence="1">
    <location>
        <begin position="237"/>
        <end position="296"/>
    </location>
</feature>
<evidence type="ECO:0000313" key="6">
    <source>
        <dbReference type="Proteomes" id="UP000054323"/>
    </source>
</evidence>
<dbReference type="NCBIfam" id="TIGR00229">
    <property type="entry name" value="sensory_box"/>
    <property type="match status" value="1"/>
</dbReference>
<organism evidence="5 6">
    <name type="scientific">Methanoculleus marisnigri</name>
    <dbReference type="NCBI Taxonomy" id="2198"/>
    <lineage>
        <taxon>Archaea</taxon>
        <taxon>Methanobacteriati</taxon>
        <taxon>Methanobacteriota</taxon>
        <taxon>Stenosarchaea group</taxon>
        <taxon>Methanomicrobia</taxon>
        <taxon>Methanomicrobiales</taxon>
        <taxon>Methanomicrobiaceae</taxon>
        <taxon>Methanoculleus</taxon>
    </lineage>
</organism>
<dbReference type="SUPFAM" id="SSF55785">
    <property type="entry name" value="PYP-like sensor domain (PAS domain)"/>
    <property type="match status" value="1"/>
</dbReference>
<evidence type="ECO:0000256" key="3">
    <source>
        <dbReference type="SAM" id="Phobius"/>
    </source>
</evidence>
<evidence type="ECO:0000256" key="1">
    <source>
        <dbReference type="SAM" id="Coils"/>
    </source>
</evidence>
<reference evidence="6" key="1">
    <citation type="journal article" date="2015" name="MBio">
        <title>Genome-Resolved Metagenomic Analysis Reveals Roles for Candidate Phyla and Other Microbial Community Members in Biogeochemical Transformations in Oil Reservoirs.</title>
        <authorList>
            <person name="Hu P."/>
            <person name="Tom L."/>
            <person name="Singh A."/>
            <person name="Thomas B.C."/>
            <person name="Baker B.J."/>
            <person name="Piceno Y.M."/>
            <person name="Andersen G.L."/>
            <person name="Banfield J.F."/>
        </authorList>
    </citation>
    <scope>NUCLEOTIDE SEQUENCE [LARGE SCALE GENOMIC DNA]</scope>
</reference>
<comment type="caution">
    <text evidence="5">The sequence shown here is derived from an EMBL/GenBank/DDBJ whole genome shotgun (WGS) entry which is preliminary data.</text>
</comment>
<sequence length="363" mass="40386">MDLCKNAPRFPAAPPAGSCTPDARGPALLLALALPSDLPGGIWTSPVVLLFELLFIGIAFGLLGIWLKEREVAARIAGMDASIETIKTGSSVPPHLPAIGGDPVSRFVDEVNLMLDEVERSRQELRESRDRYHLLFDSGNDFLLVCAVGREGTPYRILDANALACRCLGYAWEELFAVAPRSIILIRSDFARGDHQFYSADLIPREGERIPVEASIHRISLGGTPAILIIARDVTERRRAEKELMDYRYRLEELVTQRTNELQMANESLRREMKERERIEGERREAYRQIERNIEQFAVLTDHIRNPLQVVQGMADLIDDERAEKIREQVRQIKYAPPAGGPARSQGASGGPAPAPRPSCGSS</sequence>
<evidence type="ECO:0000256" key="2">
    <source>
        <dbReference type="SAM" id="MobiDB-lite"/>
    </source>
</evidence>
<evidence type="ECO:0000259" key="4">
    <source>
        <dbReference type="PROSITE" id="PS50113"/>
    </source>
</evidence>
<proteinExistence type="predicted"/>